<keyword evidence="2" id="KW-1185">Reference proteome</keyword>
<accession>A0ABW8Y1Z3</accession>
<comment type="caution">
    <text evidence="1">The sequence shown here is derived from an EMBL/GenBank/DDBJ whole genome shotgun (WGS) entry which is preliminary data.</text>
</comment>
<organism evidence="1 2">
    <name type="scientific">Chryseobacterium terrae</name>
    <dbReference type="NCBI Taxonomy" id="3163299"/>
    <lineage>
        <taxon>Bacteria</taxon>
        <taxon>Pseudomonadati</taxon>
        <taxon>Bacteroidota</taxon>
        <taxon>Flavobacteriia</taxon>
        <taxon>Flavobacteriales</taxon>
        <taxon>Weeksellaceae</taxon>
        <taxon>Chryseobacterium group</taxon>
        <taxon>Chryseobacterium</taxon>
    </lineage>
</organism>
<gene>
    <name evidence="1" type="ORF">ABS765_05900</name>
</gene>
<sequence length="103" mass="12246">MNIFYSETSIETLNIIIEFLTIKWSDKQITLLKKEILKFEQTLFENIISHQSLKKDSEIKFALIAKKQVKIFYEKIDNDIQILAFWPSRGNPDQLEKILSRIK</sequence>
<evidence type="ECO:0000313" key="1">
    <source>
        <dbReference type="EMBL" id="MFL9833557.1"/>
    </source>
</evidence>
<dbReference type="RefSeq" id="WP_408088515.1">
    <property type="nucleotide sequence ID" value="NZ_JBELPY010000002.1"/>
</dbReference>
<evidence type="ECO:0008006" key="3">
    <source>
        <dbReference type="Google" id="ProtNLM"/>
    </source>
</evidence>
<dbReference type="EMBL" id="JBELPY010000002">
    <property type="protein sequence ID" value="MFL9833557.1"/>
    <property type="molecule type" value="Genomic_DNA"/>
</dbReference>
<evidence type="ECO:0000313" key="2">
    <source>
        <dbReference type="Proteomes" id="UP001629058"/>
    </source>
</evidence>
<proteinExistence type="predicted"/>
<reference evidence="1 2" key="1">
    <citation type="submission" date="2024-06" db="EMBL/GenBank/DDBJ databases">
        <authorList>
            <person name="Kaempfer P."/>
            <person name="Viver T."/>
        </authorList>
    </citation>
    <scope>NUCLEOTIDE SEQUENCE [LARGE SCALE GENOMIC DNA]</scope>
    <source>
        <strain evidence="1 2">ST-37</strain>
    </source>
</reference>
<name>A0ABW8Y1Z3_9FLAO</name>
<dbReference type="Proteomes" id="UP001629058">
    <property type="component" value="Unassembled WGS sequence"/>
</dbReference>
<protein>
    <recommendedName>
        <fullName evidence="3">Plasmid stabilization system protein ParE</fullName>
    </recommendedName>
</protein>